<dbReference type="OrthoDB" id="76224at2759"/>
<name>U4L1N1_PYROM</name>
<reference evidence="2 3" key="1">
    <citation type="journal article" date="2013" name="PLoS Genet.">
        <title>The genome and development-dependent transcriptomes of Pyronema confluens: a window into fungal evolution.</title>
        <authorList>
            <person name="Traeger S."/>
            <person name="Altegoer F."/>
            <person name="Freitag M."/>
            <person name="Gabaldon T."/>
            <person name="Kempken F."/>
            <person name="Kumar A."/>
            <person name="Marcet-Houben M."/>
            <person name="Poggeler S."/>
            <person name="Stajich J.E."/>
            <person name="Nowrousian M."/>
        </authorList>
    </citation>
    <scope>NUCLEOTIDE SEQUENCE [LARGE SCALE GENOMIC DNA]</scope>
    <source>
        <strain evidence="3">CBS 100304</strain>
        <tissue evidence="2">Vegetative mycelium</tissue>
    </source>
</reference>
<keyword evidence="3" id="KW-1185">Reference proteome</keyword>
<gene>
    <name evidence="2" type="ORF">PCON_09390</name>
</gene>
<feature type="compositionally biased region" description="Basic and acidic residues" evidence="1">
    <location>
        <begin position="216"/>
        <end position="239"/>
    </location>
</feature>
<dbReference type="PANTHER" id="PTHR28155">
    <property type="entry name" value="ACR243WP"/>
    <property type="match status" value="1"/>
</dbReference>
<dbReference type="OMA" id="KELWLIS"/>
<evidence type="ECO:0000313" key="2">
    <source>
        <dbReference type="EMBL" id="CCX09797.1"/>
    </source>
</evidence>
<feature type="compositionally biased region" description="Basic residues" evidence="1">
    <location>
        <begin position="240"/>
        <end position="254"/>
    </location>
</feature>
<dbReference type="EMBL" id="HF935496">
    <property type="protein sequence ID" value="CCX09797.1"/>
    <property type="molecule type" value="Genomic_DNA"/>
</dbReference>
<feature type="compositionally biased region" description="Acidic residues" evidence="1">
    <location>
        <begin position="201"/>
        <end position="215"/>
    </location>
</feature>
<feature type="compositionally biased region" description="Low complexity" evidence="1">
    <location>
        <begin position="1"/>
        <end position="35"/>
    </location>
</feature>
<dbReference type="Proteomes" id="UP000018144">
    <property type="component" value="Unassembled WGS sequence"/>
</dbReference>
<dbReference type="Pfam" id="PF08208">
    <property type="entry name" value="RNA_polI_A34"/>
    <property type="match status" value="1"/>
</dbReference>
<feature type="region of interest" description="Disordered" evidence="1">
    <location>
        <begin position="1"/>
        <end position="56"/>
    </location>
</feature>
<dbReference type="AlphaFoldDB" id="U4L1N1"/>
<sequence length="254" mass="27678">MAGTSTKKSSTSKKTAAPPTPAKSAPAKNVSSETVSDTDMEDDSEEEDEEETEVVYKYKAPIGFDPLSKDKSLKTSPFTAANLKGKEIWLISAPAGAPLTKLAKISAQDVAEGNPVLETKGGRSYLLKSEEEGAEVVMVPGADGFYRQIGQPVKRTFRLVETLPTPKVIKPEDVPASKPVRLQPEGLRMRYKPFGATGGDLEYEAADPDAMDLDEPVPRPDEDQKKKRHKSSGDKEKKEKDKKKKKRKSTGGDE</sequence>
<dbReference type="InterPro" id="IPR013240">
    <property type="entry name" value="DNA-dir_RNA_pol1_su_RPA34"/>
</dbReference>
<dbReference type="PANTHER" id="PTHR28155:SF1">
    <property type="entry name" value="DNA-DIRECTED RNA POLYMERASE I SUBUNIT RPA34.5-DOMAIN-CONTAINING PROTEIN"/>
    <property type="match status" value="1"/>
</dbReference>
<proteinExistence type="predicted"/>
<dbReference type="GO" id="GO:0006360">
    <property type="term" value="P:transcription by RNA polymerase I"/>
    <property type="evidence" value="ECO:0007669"/>
    <property type="project" value="InterPro"/>
</dbReference>
<feature type="region of interest" description="Disordered" evidence="1">
    <location>
        <begin position="164"/>
        <end position="254"/>
    </location>
</feature>
<evidence type="ECO:0000313" key="3">
    <source>
        <dbReference type="Proteomes" id="UP000018144"/>
    </source>
</evidence>
<feature type="compositionally biased region" description="Acidic residues" evidence="1">
    <location>
        <begin position="36"/>
        <end position="53"/>
    </location>
</feature>
<dbReference type="Gene3D" id="6.20.250.70">
    <property type="match status" value="1"/>
</dbReference>
<dbReference type="STRING" id="1076935.U4L1N1"/>
<accession>U4L1N1</accession>
<dbReference type="InterPro" id="IPR053263">
    <property type="entry name" value="Euk_RPA34_RNAP_subunit"/>
</dbReference>
<protein>
    <submittedName>
        <fullName evidence="2">Uncharacterized protein</fullName>
    </submittedName>
</protein>
<dbReference type="eggNOG" id="ENOG502SSMF">
    <property type="taxonomic scope" value="Eukaryota"/>
</dbReference>
<organism evidence="2 3">
    <name type="scientific">Pyronema omphalodes (strain CBS 100304)</name>
    <name type="common">Pyronema confluens</name>
    <dbReference type="NCBI Taxonomy" id="1076935"/>
    <lineage>
        <taxon>Eukaryota</taxon>
        <taxon>Fungi</taxon>
        <taxon>Dikarya</taxon>
        <taxon>Ascomycota</taxon>
        <taxon>Pezizomycotina</taxon>
        <taxon>Pezizomycetes</taxon>
        <taxon>Pezizales</taxon>
        <taxon>Pyronemataceae</taxon>
        <taxon>Pyronema</taxon>
    </lineage>
</organism>
<evidence type="ECO:0000256" key="1">
    <source>
        <dbReference type="SAM" id="MobiDB-lite"/>
    </source>
</evidence>